<name>A0A840FGG7_9SPHN</name>
<feature type="domain" description="Transposase IS4-like" evidence="2">
    <location>
        <begin position="14"/>
        <end position="67"/>
    </location>
</feature>
<protein>
    <submittedName>
        <fullName evidence="3">Transposase</fullName>
    </submittedName>
</protein>
<dbReference type="AlphaFoldDB" id="A0A840FGG7"/>
<dbReference type="GO" id="GO:0004803">
    <property type="term" value="F:transposase activity"/>
    <property type="evidence" value="ECO:0007669"/>
    <property type="project" value="InterPro"/>
</dbReference>
<evidence type="ECO:0000256" key="1">
    <source>
        <dbReference type="SAM" id="Phobius"/>
    </source>
</evidence>
<dbReference type="Pfam" id="PF01609">
    <property type="entry name" value="DDE_Tnp_1"/>
    <property type="match status" value="1"/>
</dbReference>
<dbReference type="Proteomes" id="UP000529795">
    <property type="component" value="Unassembled WGS sequence"/>
</dbReference>
<comment type="caution">
    <text evidence="3">The sequence shown here is derived from an EMBL/GenBank/DDBJ whole genome shotgun (WGS) entry which is preliminary data.</text>
</comment>
<keyword evidence="1" id="KW-0472">Membrane</keyword>
<dbReference type="EMBL" id="JACIEV010000008">
    <property type="protein sequence ID" value="MBB4154757.1"/>
    <property type="molecule type" value="Genomic_DNA"/>
</dbReference>
<feature type="transmembrane region" description="Helical" evidence="1">
    <location>
        <begin position="57"/>
        <end position="73"/>
    </location>
</feature>
<accession>A0A840FGG7</accession>
<keyword evidence="1" id="KW-1133">Transmembrane helix</keyword>
<evidence type="ECO:0000313" key="4">
    <source>
        <dbReference type="Proteomes" id="UP000529795"/>
    </source>
</evidence>
<keyword evidence="4" id="KW-1185">Reference proteome</keyword>
<organism evidence="3 4">
    <name type="scientific">Sphingomonas jinjuensis</name>
    <dbReference type="NCBI Taxonomy" id="535907"/>
    <lineage>
        <taxon>Bacteria</taxon>
        <taxon>Pseudomonadati</taxon>
        <taxon>Pseudomonadota</taxon>
        <taxon>Alphaproteobacteria</taxon>
        <taxon>Sphingomonadales</taxon>
        <taxon>Sphingomonadaceae</taxon>
        <taxon>Sphingomonas</taxon>
    </lineage>
</organism>
<gene>
    <name evidence="3" type="ORF">GGQ80_002673</name>
</gene>
<proteinExistence type="predicted"/>
<dbReference type="InterPro" id="IPR002559">
    <property type="entry name" value="Transposase_11"/>
</dbReference>
<keyword evidence="1" id="KW-0812">Transmembrane</keyword>
<evidence type="ECO:0000259" key="2">
    <source>
        <dbReference type="Pfam" id="PF01609"/>
    </source>
</evidence>
<dbReference type="GO" id="GO:0006313">
    <property type="term" value="P:DNA transposition"/>
    <property type="evidence" value="ECO:0007669"/>
    <property type="project" value="InterPro"/>
</dbReference>
<reference evidence="3 4" key="1">
    <citation type="submission" date="2020-08" db="EMBL/GenBank/DDBJ databases">
        <title>Genomic Encyclopedia of Type Strains, Phase IV (KMG-IV): sequencing the most valuable type-strain genomes for metagenomic binning, comparative biology and taxonomic classification.</title>
        <authorList>
            <person name="Goeker M."/>
        </authorList>
    </citation>
    <scope>NUCLEOTIDE SEQUENCE [LARGE SCALE GENOMIC DNA]</scope>
    <source>
        <strain evidence="3 4">YC6723</strain>
    </source>
</reference>
<evidence type="ECO:0000313" key="3">
    <source>
        <dbReference type="EMBL" id="MBB4154757.1"/>
    </source>
</evidence>
<dbReference type="GO" id="GO:0003677">
    <property type="term" value="F:DNA binding"/>
    <property type="evidence" value="ECO:0007669"/>
    <property type="project" value="InterPro"/>
</dbReference>
<sequence>MTPLTALGIQPVIPSKINRTYRRKHDAGLYGTRHLIENFFAKLKTFRAIATRYDKRAVAFLGAVHLVAAFITLK</sequence>